<dbReference type="PANTHER" id="PTHR30004:SF6">
    <property type="entry name" value="D-THREONATE 4-PHOSPHATE DEHYDROGENASE"/>
    <property type="match status" value="1"/>
</dbReference>
<proteinExistence type="predicted"/>
<evidence type="ECO:0000256" key="4">
    <source>
        <dbReference type="SAM" id="Phobius"/>
    </source>
</evidence>
<dbReference type="GO" id="GO:0046872">
    <property type="term" value="F:metal ion binding"/>
    <property type="evidence" value="ECO:0007669"/>
    <property type="project" value="UniProtKB-KW"/>
</dbReference>
<dbReference type="PANTHER" id="PTHR30004">
    <property type="entry name" value="4-HYDROXYTHREONINE-4-PHOSPHATE DEHYDROGENASE"/>
    <property type="match status" value="1"/>
</dbReference>
<evidence type="ECO:0000256" key="3">
    <source>
        <dbReference type="ARBA" id="ARBA00023027"/>
    </source>
</evidence>
<keyword evidence="1" id="KW-0479">Metal-binding</keyword>
<dbReference type="NCBIfam" id="TIGR00557">
    <property type="entry name" value="pdxA"/>
    <property type="match status" value="1"/>
</dbReference>
<keyword evidence="3" id="KW-0520">NAD</keyword>
<evidence type="ECO:0000313" key="6">
    <source>
        <dbReference type="Proteomes" id="UP000182278"/>
    </source>
</evidence>
<keyword evidence="2" id="KW-0560">Oxidoreductase</keyword>
<comment type="caution">
    <text evidence="5">The sequence shown here is derived from an EMBL/GenBank/DDBJ whole genome shotgun (WGS) entry which is preliminary data.</text>
</comment>
<sequence>MEKPIIGITMGDAAGIGPEVIARAMSDRTIYKVCCPLVIGNPQVMEEAFKIVKKKGKVHSIKKIPDAQFRYNNIDVLVLPDAKIDNLVKGQINISAARASVFYIKEATTLAMKKDLSAIVTGPINKMAIRKAGFYFDGHTEFLAQMTNTRRYAMMFIGGGLYVVLVTTHLPLKRIGNFIIREKVLKIIKLTSEIMETYFKIKNPKIGVGGLNPHAGESGVFGQEEIKEITPAINEAREKGINAVGPISPDILFFKAKKKEFDVVIAMYHDQGLIPIKMIDFEKTVNLTIGLPFIRTSVDHGVAYDIAGKGIASHLSMVQAIKLAAKLSTVKFS</sequence>
<dbReference type="STRING" id="1817893.AUJ66_00520"/>
<feature type="transmembrane region" description="Helical" evidence="4">
    <location>
        <begin position="152"/>
        <end position="172"/>
    </location>
</feature>
<protein>
    <submittedName>
        <fullName evidence="5">4-hydroxythreonine-4-phosphate dehydrogenase PdxA</fullName>
    </submittedName>
</protein>
<dbReference type="Pfam" id="PF04166">
    <property type="entry name" value="PdxA"/>
    <property type="match status" value="1"/>
</dbReference>
<dbReference type="Proteomes" id="UP000182278">
    <property type="component" value="Unassembled WGS sequence"/>
</dbReference>
<accession>A0A1J4SKF8</accession>
<reference evidence="5 6" key="1">
    <citation type="journal article" date="2016" name="Environ. Microbiol.">
        <title>Genomic resolution of a cold subsurface aquifer community provides metabolic insights for novel microbes adapted to high CO concentrations.</title>
        <authorList>
            <person name="Probst A.J."/>
            <person name="Castelle C.J."/>
            <person name="Singh A."/>
            <person name="Brown C.T."/>
            <person name="Anantharaman K."/>
            <person name="Sharon I."/>
            <person name="Hug L.A."/>
            <person name="Burstein D."/>
            <person name="Emerson J.B."/>
            <person name="Thomas B.C."/>
            <person name="Banfield J.F."/>
        </authorList>
    </citation>
    <scope>NUCLEOTIDE SEQUENCE [LARGE SCALE GENOMIC DNA]</scope>
    <source>
        <strain evidence="5">CG1_02_38_46</strain>
    </source>
</reference>
<evidence type="ECO:0000256" key="2">
    <source>
        <dbReference type="ARBA" id="ARBA00023002"/>
    </source>
</evidence>
<dbReference type="Gene3D" id="3.40.718.10">
    <property type="entry name" value="Isopropylmalate Dehydrogenase"/>
    <property type="match status" value="1"/>
</dbReference>
<dbReference type="InterPro" id="IPR005255">
    <property type="entry name" value="PdxA_fam"/>
</dbReference>
<keyword evidence="4" id="KW-1133">Transmembrane helix</keyword>
<dbReference type="GO" id="GO:0051287">
    <property type="term" value="F:NAD binding"/>
    <property type="evidence" value="ECO:0007669"/>
    <property type="project" value="InterPro"/>
</dbReference>
<name>A0A1J4SKF8_9BACT</name>
<gene>
    <name evidence="5" type="ORF">AUJ66_00520</name>
</gene>
<keyword evidence="4" id="KW-0812">Transmembrane</keyword>
<dbReference type="SUPFAM" id="SSF53659">
    <property type="entry name" value="Isocitrate/Isopropylmalate dehydrogenase-like"/>
    <property type="match status" value="1"/>
</dbReference>
<evidence type="ECO:0000256" key="1">
    <source>
        <dbReference type="ARBA" id="ARBA00022723"/>
    </source>
</evidence>
<dbReference type="AlphaFoldDB" id="A0A1J4SKF8"/>
<keyword evidence="4" id="KW-0472">Membrane</keyword>
<dbReference type="GO" id="GO:0016491">
    <property type="term" value="F:oxidoreductase activity"/>
    <property type="evidence" value="ECO:0007669"/>
    <property type="project" value="UniProtKB-KW"/>
</dbReference>
<evidence type="ECO:0000313" key="5">
    <source>
        <dbReference type="EMBL" id="OIN98725.1"/>
    </source>
</evidence>
<dbReference type="EMBL" id="MNUO01000005">
    <property type="protein sequence ID" value="OIN98725.1"/>
    <property type="molecule type" value="Genomic_DNA"/>
</dbReference>
<organism evidence="5 6">
    <name type="scientific">Candidatus Desantisbacteria bacterium CG1_02_38_46</name>
    <dbReference type="NCBI Taxonomy" id="1817893"/>
    <lineage>
        <taxon>Bacteria</taxon>
        <taxon>Candidatus Desantisiibacteriota</taxon>
    </lineage>
</organism>